<comment type="caution">
    <text evidence="2">The sequence shown here is derived from an EMBL/GenBank/DDBJ whole genome shotgun (WGS) entry which is preliminary data.</text>
</comment>
<dbReference type="AlphaFoldDB" id="A0A9Q3L8H9"/>
<keyword evidence="1" id="KW-0472">Membrane</keyword>
<sequence length="104" mass="12518">MNLSKNDRERYINLLTTVYEEEIEKVEKLSDQELYELVVKHQESQIKKSKNPNRFFMYYKGLPEPKEYKPTTSKKYGLIIVIIFFSMFVVLFIILMYLALQNHS</sequence>
<dbReference type="Proteomes" id="UP000746160">
    <property type="component" value="Unassembled WGS sequence"/>
</dbReference>
<evidence type="ECO:0000313" key="2">
    <source>
        <dbReference type="EMBL" id="MBW0602950.1"/>
    </source>
</evidence>
<gene>
    <name evidence="2" type="ORF">MADP07_00690</name>
</gene>
<evidence type="ECO:0000256" key="1">
    <source>
        <dbReference type="SAM" id="Phobius"/>
    </source>
</evidence>
<dbReference type="EMBL" id="JABZFG010000014">
    <property type="protein sequence ID" value="MBW0602950.1"/>
    <property type="molecule type" value="Genomic_DNA"/>
</dbReference>
<protein>
    <submittedName>
        <fullName evidence="2">Uncharacterized protein</fullName>
    </submittedName>
</protein>
<name>A0A9Q3L8H9_9BACT</name>
<keyword evidence="1" id="KW-0812">Transmembrane</keyword>
<reference evidence="2" key="1">
    <citation type="journal article" date="2021" name="Genes Genomics">
        <title>Comparative genomic analysis of Mycoplasma anatis strains.</title>
        <authorList>
            <person name="Zhou Q."/>
            <person name="Mai K."/>
            <person name="Yang D."/>
            <person name="Liu J."/>
            <person name="Yan Z."/>
            <person name="Luo C."/>
            <person name="Tan Y."/>
            <person name="Cao S."/>
            <person name="Zhou Q."/>
            <person name="Chen L."/>
            <person name="Chen F."/>
        </authorList>
    </citation>
    <scope>NUCLEOTIDE SEQUENCE</scope>
    <source>
        <strain evidence="2">DP07</strain>
    </source>
</reference>
<feature type="transmembrane region" description="Helical" evidence="1">
    <location>
        <begin position="76"/>
        <end position="100"/>
    </location>
</feature>
<evidence type="ECO:0000313" key="3">
    <source>
        <dbReference type="Proteomes" id="UP000746160"/>
    </source>
</evidence>
<dbReference type="RefSeq" id="WP_218675128.1">
    <property type="nucleotide sequence ID" value="NZ_CP054878.1"/>
</dbReference>
<proteinExistence type="predicted"/>
<keyword evidence="1" id="KW-1133">Transmembrane helix</keyword>
<organism evidence="2 3">
    <name type="scientific">Mycoplasmopsis anatis</name>
    <dbReference type="NCBI Taxonomy" id="171279"/>
    <lineage>
        <taxon>Bacteria</taxon>
        <taxon>Bacillati</taxon>
        <taxon>Mycoplasmatota</taxon>
        <taxon>Mycoplasmoidales</taxon>
        <taxon>Metamycoplasmataceae</taxon>
        <taxon>Mycoplasmopsis</taxon>
    </lineage>
</organism>
<accession>A0A9Q3L8H9</accession>